<dbReference type="PANTHER" id="PTHR16675">
    <property type="entry name" value="MHC CLASS I-RELATED"/>
    <property type="match status" value="1"/>
</dbReference>
<feature type="region of interest" description="Disordered" evidence="2">
    <location>
        <begin position="151"/>
        <end position="176"/>
    </location>
</feature>
<dbReference type="SUPFAM" id="SSF54452">
    <property type="entry name" value="MHC antigen-recognition domain"/>
    <property type="match status" value="2"/>
</dbReference>
<evidence type="ECO:0000256" key="3">
    <source>
        <dbReference type="SAM" id="SignalP"/>
    </source>
</evidence>
<evidence type="ECO:0000256" key="1">
    <source>
        <dbReference type="ARBA" id="ARBA00023180"/>
    </source>
</evidence>
<feature type="compositionally biased region" description="Polar residues" evidence="2">
    <location>
        <begin position="151"/>
        <end position="168"/>
    </location>
</feature>
<name>A0A7E6DHN4_9CHIR</name>
<feature type="signal peptide" evidence="3">
    <location>
        <begin position="1"/>
        <end position="23"/>
    </location>
</feature>
<gene>
    <name evidence="5" type="primary">LOC118499955</name>
</gene>
<keyword evidence="1" id="KW-0325">Glycoprotein</keyword>
<dbReference type="InterPro" id="IPR011162">
    <property type="entry name" value="MHC_I/II-like_Ag-recog"/>
</dbReference>
<dbReference type="InterPro" id="IPR050208">
    <property type="entry name" value="MHC_class-I_related"/>
</dbReference>
<feature type="chain" id="PRO_5028876900" evidence="3">
    <location>
        <begin position="24"/>
        <end position="328"/>
    </location>
</feature>
<dbReference type="GO" id="GO:0002476">
    <property type="term" value="P:antigen processing and presentation of endogenous peptide antigen via MHC class Ib"/>
    <property type="evidence" value="ECO:0007669"/>
    <property type="project" value="TreeGrafter"/>
</dbReference>
<dbReference type="InParanoid" id="A0A7E6DHN4"/>
<dbReference type="RefSeq" id="XP_035878502.1">
    <property type="nucleotide sequence ID" value="XM_036022609.1"/>
</dbReference>
<dbReference type="OrthoDB" id="9836934at2759"/>
<dbReference type="GO" id="GO:0005615">
    <property type="term" value="C:extracellular space"/>
    <property type="evidence" value="ECO:0007669"/>
    <property type="project" value="TreeGrafter"/>
</dbReference>
<dbReference type="GO" id="GO:0009897">
    <property type="term" value="C:external side of plasma membrane"/>
    <property type="evidence" value="ECO:0007669"/>
    <property type="project" value="TreeGrafter"/>
</dbReference>
<dbReference type="KEGG" id="pdic:118499955"/>
<dbReference type="Gene3D" id="3.30.500.10">
    <property type="entry name" value="MHC class I-like antigen recognition-like"/>
    <property type="match status" value="2"/>
</dbReference>
<keyword evidence="4" id="KW-1185">Reference proteome</keyword>
<organism evidence="4 5">
    <name type="scientific">Phyllostomus discolor</name>
    <name type="common">pale spear-nosed bat</name>
    <dbReference type="NCBI Taxonomy" id="89673"/>
    <lineage>
        <taxon>Eukaryota</taxon>
        <taxon>Metazoa</taxon>
        <taxon>Chordata</taxon>
        <taxon>Craniata</taxon>
        <taxon>Vertebrata</taxon>
        <taxon>Euteleostomi</taxon>
        <taxon>Mammalia</taxon>
        <taxon>Eutheria</taxon>
        <taxon>Laurasiatheria</taxon>
        <taxon>Chiroptera</taxon>
        <taxon>Yangochiroptera</taxon>
        <taxon>Phyllostomidae</taxon>
        <taxon>Phyllostominae</taxon>
        <taxon>Phyllostomus</taxon>
    </lineage>
</organism>
<dbReference type="GeneID" id="118499955"/>
<dbReference type="AlphaFoldDB" id="A0A7E6DHN4"/>
<evidence type="ECO:0000313" key="5">
    <source>
        <dbReference type="RefSeq" id="XP_035878502.1"/>
    </source>
</evidence>
<dbReference type="GO" id="GO:0002486">
    <property type="term" value="P:antigen processing and presentation of endogenous peptide antigen via MHC class I via ER pathway, TAP-independent"/>
    <property type="evidence" value="ECO:0007669"/>
    <property type="project" value="TreeGrafter"/>
</dbReference>
<reference evidence="5" key="1">
    <citation type="submission" date="2025-08" db="UniProtKB">
        <authorList>
            <consortium name="RefSeq"/>
        </authorList>
    </citation>
    <scope>IDENTIFICATION</scope>
    <source>
        <tissue evidence="5">Muscle</tissue>
    </source>
</reference>
<evidence type="ECO:0000313" key="4">
    <source>
        <dbReference type="Proteomes" id="UP000504628"/>
    </source>
</evidence>
<dbReference type="PANTHER" id="PTHR16675:SF268">
    <property type="entry name" value="UL16-BINDING PROTEIN 1"/>
    <property type="match status" value="1"/>
</dbReference>
<accession>A0A7E6DHN4</accession>
<evidence type="ECO:0000256" key="2">
    <source>
        <dbReference type="SAM" id="MobiDB-lite"/>
    </source>
</evidence>
<sequence length="328" mass="36841">MEPTGSQFGLALLVLMLLPGCPGAEDSVGNLKNAPSICSIFSVSASGPSWCVVRGKINEILFLKYTCRSLKAKPIGPLGVMLSATEAWDQWVEHWKDLVEELRKALLDNQQNIYRNYRKFARSRGEVEQCCRGRGQLCLCQYWNFILPKRPSSQGRTQKTVQDQQTGGEQRAGYQVGTEELSRPEADLFPMGVGTDPLSLQGSMKCQQESNGRPSAFWEFGVNGQRCLHFEVKNRRWTELHPGCRSLKETLDSDRDLTNLLVGISRGDCAKLLHQSTVLDTKEDAAPKLLRVWSSSTCVPSRRLPFRHPRVLNGRPPGTVIVRGIRRW</sequence>
<dbReference type="InterPro" id="IPR037055">
    <property type="entry name" value="MHC_I-like_Ag-recog_sf"/>
</dbReference>
<dbReference type="Proteomes" id="UP000504628">
    <property type="component" value="Chromosome 4"/>
</dbReference>
<protein>
    <submittedName>
        <fullName evidence="5">UL-16 binding protein 5-like</fullName>
    </submittedName>
</protein>
<keyword evidence="3" id="KW-0732">Signal</keyword>
<dbReference type="GO" id="GO:0001916">
    <property type="term" value="P:positive regulation of T cell mediated cytotoxicity"/>
    <property type="evidence" value="ECO:0007669"/>
    <property type="project" value="TreeGrafter"/>
</dbReference>
<dbReference type="GO" id="GO:0006955">
    <property type="term" value="P:immune response"/>
    <property type="evidence" value="ECO:0007669"/>
    <property type="project" value="TreeGrafter"/>
</dbReference>
<proteinExistence type="predicted"/>